<reference evidence="1" key="1">
    <citation type="submission" date="2020-06" db="EMBL/GenBank/DDBJ databases">
        <title>Unique genomic features of the anaerobic methanotrophic archaea.</title>
        <authorList>
            <person name="Chadwick G.L."/>
            <person name="Skennerton C.T."/>
            <person name="Laso-Perez R."/>
            <person name="Leu A.O."/>
            <person name="Speth D.R."/>
            <person name="Yu H."/>
            <person name="Morgan-Lang C."/>
            <person name="Hatzenpichler R."/>
            <person name="Goudeau D."/>
            <person name="Malmstrom R."/>
            <person name="Brazelton W.J."/>
            <person name="Woyke T."/>
            <person name="Hallam S.J."/>
            <person name="Tyson G.W."/>
            <person name="Wegener G."/>
            <person name="Boetius A."/>
            <person name="Orphan V."/>
        </authorList>
    </citation>
    <scope>NUCLEOTIDE SEQUENCE</scope>
</reference>
<protein>
    <submittedName>
        <fullName evidence="1">Uncharacterized protein</fullName>
    </submittedName>
</protein>
<sequence>MSTELLSRVRGQGWGAVEEVYIGGDRMEGPRWFLEIKEGLKVSKLLMELENDVAKRNAFILIDNSNELFLRYFIQNRLKQKIEEKISFPELIKRINKQGLIEGDIIDDIQMYHNTRNNLYHDPKVLSVSNKVLGDFYIVSKKLYKNVLGVEISEDEEESVLKSFESKIIQNRRIRRFQDLERLENDIKSVFGFTPDDPLDILIATVPGYTRGGEDVFRTLFFGALARDPIDGKNVRVLEFVNFNTENSWHDFYLSYIGSNVWHGIVKCFWSKWGEGDRRSINKIHKLIKKHEDKVIYHQSPRLDEYYWRGGLDQFFGEMD</sequence>
<gene>
    <name evidence="1" type="ORF">HMJGLFMP_00002</name>
</gene>
<dbReference type="AlphaFoldDB" id="A0A7G9YRX6"/>
<accession>A0A7G9YRX6</accession>
<dbReference type="EMBL" id="MT631451">
    <property type="protein sequence ID" value="QNO50760.1"/>
    <property type="molecule type" value="Genomic_DNA"/>
</dbReference>
<evidence type="ECO:0000313" key="1">
    <source>
        <dbReference type="EMBL" id="QNO50760.1"/>
    </source>
</evidence>
<organism evidence="1">
    <name type="scientific">Candidatus Methanophagaceae archaeon ANME-1 ERB6</name>
    <dbReference type="NCBI Taxonomy" id="2759912"/>
    <lineage>
        <taxon>Archaea</taxon>
        <taxon>Methanobacteriati</taxon>
        <taxon>Methanobacteriota</taxon>
        <taxon>Stenosarchaea group</taxon>
        <taxon>Methanomicrobia</taxon>
        <taxon>Candidatus Methanophagales</taxon>
        <taxon>Candidatus Methanophagaceae</taxon>
    </lineage>
</organism>
<proteinExistence type="predicted"/>
<name>A0A7G9YRX6_9EURY</name>